<evidence type="ECO:0000313" key="3">
    <source>
        <dbReference type="Proteomes" id="UP001163203"/>
    </source>
</evidence>
<name>A0ABY7B108_9PSEU</name>
<evidence type="ECO:0000256" key="1">
    <source>
        <dbReference type="SAM" id="Coils"/>
    </source>
</evidence>
<organism evidence="2 3">
    <name type="scientific">Amycolatopsis cynarae</name>
    <dbReference type="NCBI Taxonomy" id="2995223"/>
    <lineage>
        <taxon>Bacteria</taxon>
        <taxon>Bacillati</taxon>
        <taxon>Actinomycetota</taxon>
        <taxon>Actinomycetes</taxon>
        <taxon>Pseudonocardiales</taxon>
        <taxon>Pseudonocardiaceae</taxon>
        <taxon>Amycolatopsis</taxon>
    </lineage>
</organism>
<dbReference type="Proteomes" id="UP001163203">
    <property type="component" value="Chromosome"/>
</dbReference>
<accession>A0ABY7B108</accession>
<evidence type="ECO:0008006" key="4">
    <source>
        <dbReference type="Google" id="ProtNLM"/>
    </source>
</evidence>
<proteinExistence type="predicted"/>
<keyword evidence="3" id="KW-1185">Reference proteome</keyword>
<gene>
    <name evidence="2" type="ORF">ORV05_33070</name>
</gene>
<sequence length="139" mass="15320">MRQPPESGNYVADSLPDMPAVAPIQVGSNGSPGGYKFDPDQVQTVINKWQELLSDLLDDQQSVQVLLAAATPPGQEFASGDYVDKGYNPSVQTLTQQNQRMIEYVQNYIKALEQARGQIQQVEADHQQVITKQGGDNSW</sequence>
<evidence type="ECO:0000313" key="2">
    <source>
        <dbReference type="EMBL" id="WAL65654.1"/>
    </source>
</evidence>
<keyword evidence="1" id="KW-0175">Coiled coil</keyword>
<dbReference type="EMBL" id="CP113836">
    <property type="protein sequence ID" value="WAL65654.1"/>
    <property type="molecule type" value="Genomic_DNA"/>
</dbReference>
<reference evidence="2" key="1">
    <citation type="submission" date="2022-11" db="EMBL/GenBank/DDBJ databases">
        <authorList>
            <person name="Mo P."/>
        </authorList>
    </citation>
    <scope>NUCLEOTIDE SEQUENCE</scope>
    <source>
        <strain evidence="2">HUAS 11-8</strain>
    </source>
</reference>
<protein>
    <recommendedName>
        <fullName evidence="4">PE domain-containing protein</fullName>
    </recommendedName>
</protein>
<dbReference type="RefSeq" id="WP_268755802.1">
    <property type="nucleotide sequence ID" value="NZ_CP113836.1"/>
</dbReference>
<feature type="coiled-coil region" evidence="1">
    <location>
        <begin position="105"/>
        <end position="132"/>
    </location>
</feature>